<dbReference type="AlphaFoldDB" id="A0A1H7H2N4"/>
<dbReference type="GO" id="GO:0008270">
    <property type="term" value="F:zinc ion binding"/>
    <property type="evidence" value="ECO:0007669"/>
    <property type="project" value="UniProtKB-UniRule"/>
</dbReference>
<evidence type="ECO:0000256" key="5">
    <source>
        <dbReference type="ARBA" id="ARBA00023136"/>
    </source>
</evidence>
<sequence length="1095" mass="123641">MPEAHLKSSHPVADIREHITQALNHLDHVLPGQAPILDFVHHNTLHGFQHLPFEKALAEFEKLTGISGYLPETQNRAFYGQGRINDDDISAALAHDAALQAEQIICKVKDRVLTRGDVYRVALLFDLQSLTVSQLNWQIEELNALDSVQADVPLKVHKQLFADSTSPESVIRELWEGILKKLGMRQAGLHPENLLDLSLEQAEEWLEHVHERSQGASVHQQMQQQANRALDELLGQLGDSITLRGLIMALSGTDVLDSIRPQLIRICASCMDEGIAAWQMPERSRLGVYGAWRAVVQYDADPFLHELPDWQEIIAELPADAVDTIILQLTRLEIPQAKWEGYLRRLALELPGWSGLINWRQHHPNYYAVEDARPNLADYLAIRLTLDRFWLNRICHENWRVEARLSGLQTYFRKNLSEFLVRSQLYKRRLPEYLTERVASLILLAGSERHERADWQRVADLIQTWQFSPLAESQDTEHTIYSSGWRLFRLCQHLGLNASHVQELEKSDLLQMLALLDQFSPAERGKVWLYAYERHYREAFFQAIRANHNHGTWAQRDRRPDSQVVFCIDDREEGFRRHLEELNSTIETLGAAGFFGVPMNYKGLDDTRVTPLCPIVVTPAHEVREIPRPKTDETFLRHNDGRRLAQRAANLMYQSLRRNLLLSQPLIDAIAPVTLAGLLAKTLLPKRQQTVLASIRQGVSPAVDTQLMFTSTDTATIATPDHPKLGFTDKEQADRVAGFLRNTGLTYGFSEIVVLMGHGSISQNNPHLAAYDCGACSGRHGGPNARLFAAMANRPEIRKLVAERGINIPSDTWFIGAEHNTCNEEITWYDIGDVPGERKAALTKLTGELRHAQQMSAHERCRRLASAPRNPTPEQALKHIEERATDFSQARPELGHATNAAAVVGRRSVTQGAFFDRRVFLISYDPTQDPEGKVVEGILLAVGPVGAGINLEYYFSTVNNERFGCGTKVPHNVVGMFAVMEGAASDLRTGLPRQMIEIHEAVRLQILVEARTSILEQIYGRQESLRELISGGWILLSAKDPDTGEIFIFERGIGFVPWRAEARDLPSHKNSPDYYRSQTLPLPPALIRQSRPEGT</sequence>
<evidence type="ECO:0000313" key="8">
    <source>
        <dbReference type="Proteomes" id="UP000198620"/>
    </source>
</evidence>
<feature type="binding site" evidence="6">
    <location>
        <position position="758"/>
    </location>
    <ligand>
        <name>Zn(2+)</name>
        <dbReference type="ChEBI" id="CHEBI:29105"/>
    </ligand>
</feature>
<feature type="binding site" evidence="6">
    <location>
        <position position="567"/>
    </location>
    <ligand>
        <name>Zn(2+)</name>
        <dbReference type="ChEBI" id="CHEBI:29105"/>
    </ligand>
</feature>
<comment type="subcellular location">
    <subcellularLocation>
        <location evidence="6">Cell membrane</location>
        <topology evidence="6">Peripheral membrane protein</topology>
    </subcellularLocation>
</comment>
<evidence type="ECO:0000256" key="1">
    <source>
        <dbReference type="ARBA" id="ARBA00022448"/>
    </source>
</evidence>
<keyword evidence="2 6" id="KW-1003">Cell membrane</keyword>
<keyword evidence="5 6" id="KW-0472">Membrane</keyword>
<dbReference type="Pfam" id="PF10070">
    <property type="entry name" value="DabA"/>
    <property type="match status" value="1"/>
</dbReference>
<dbReference type="GO" id="GO:0005886">
    <property type="term" value="C:plasma membrane"/>
    <property type="evidence" value="ECO:0007669"/>
    <property type="project" value="UniProtKB-SubCell"/>
</dbReference>
<protein>
    <recommendedName>
        <fullName evidence="6">Probable inorganic carbon transporter subunit DabA</fullName>
    </recommendedName>
</protein>
<keyword evidence="4 6" id="KW-0862">Zinc</keyword>
<keyword evidence="1 6" id="KW-0813">Transport</keyword>
<dbReference type="PANTHER" id="PTHR38344">
    <property type="entry name" value="UPF0753 PROTEIN AQ_863"/>
    <property type="match status" value="1"/>
</dbReference>
<dbReference type="EMBL" id="FOBH01000001">
    <property type="protein sequence ID" value="SEK44017.1"/>
    <property type="molecule type" value="Genomic_DNA"/>
</dbReference>
<dbReference type="RefSeq" id="WP_090826600.1">
    <property type="nucleotide sequence ID" value="NZ_FOBH01000001.1"/>
</dbReference>
<comment type="function">
    <text evidence="6">Part of an energy-coupled inorganic carbon pump.</text>
</comment>
<comment type="subunit">
    <text evidence="6">Forms a complex with DabB.</text>
</comment>
<comment type="similarity">
    <text evidence="6">Belongs to the inorganic carbon transporter (TC 9.A.2) DabA family.</text>
</comment>
<gene>
    <name evidence="6" type="primary">dabA</name>
    <name evidence="7" type="ORF">SAMN05216387_101442</name>
</gene>
<dbReference type="Proteomes" id="UP000198620">
    <property type="component" value="Unassembled WGS sequence"/>
</dbReference>
<dbReference type="PANTHER" id="PTHR38344:SF1">
    <property type="entry name" value="INORGANIC CARBON TRANSPORTER SUBUNIT DABA-RELATED"/>
    <property type="match status" value="1"/>
</dbReference>
<evidence type="ECO:0000256" key="6">
    <source>
        <dbReference type="HAMAP-Rule" id="MF_01871"/>
    </source>
</evidence>
<feature type="binding site" evidence="6">
    <location>
        <position position="569"/>
    </location>
    <ligand>
        <name>Zn(2+)</name>
        <dbReference type="ChEBI" id="CHEBI:29105"/>
    </ligand>
</feature>
<evidence type="ECO:0000313" key="7">
    <source>
        <dbReference type="EMBL" id="SEK44017.1"/>
    </source>
</evidence>
<evidence type="ECO:0000256" key="4">
    <source>
        <dbReference type="ARBA" id="ARBA00022833"/>
    </source>
</evidence>
<evidence type="ECO:0000256" key="3">
    <source>
        <dbReference type="ARBA" id="ARBA00022723"/>
    </source>
</evidence>
<keyword evidence="8" id="KW-1185">Reference proteome</keyword>
<reference evidence="7 8" key="1">
    <citation type="submission" date="2016-10" db="EMBL/GenBank/DDBJ databases">
        <authorList>
            <person name="de Groot N.N."/>
        </authorList>
    </citation>
    <scope>NUCLEOTIDE SEQUENCE [LARGE SCALE GENOMIC DNA]</scope>
    <source>
        <strain evidence="7 8">Nv1</strain>
    </source>
</reference>
<keyword evidence="3 6" id="KW-0479">Metal-binding</keyword>
<proteinExistence type="inferred from homology"/>
<dbReference type="OrthoDB" id="9805101at2"/>
<dbReference type="InterPro" id="IPR018752">
    <property type="entry name" value="DabA"/>
</dbReference>
<dbReference type="HAMAP" id="MF_01871">
    <property type="entry name" value="DabA"/>
    <property type="match status" value="1"/>
</dbReference>
<dbReference type="STRING" id="1233.SAMN05216387_101442"/>
<name>A0A1H7H2N4_9PROT</name>
<accession>A0A1H7H2N4</accession>
<feature type="binding site" evidence="6">
    <location>
        <position position="773"/>
    </location>
    <ligand>
        <name>Zn(2+)</name>
        <dbReference type="ChEBI" id="CHEBI:29105"/>
    </ligand>
</feature>
<comment type="cofactor">
    <cofactor evidence="6">
        <name>Zn(2+)</name>
        <dbReference type="ChEBI" id="CHEBI:29105"/>
    </cofactor>
</comment>
<evidence type="ECO:0000256" key="2">
    <source>
        <dbReference type="ARBA" id="ARBA00022475"/>
    </source>
</evidence>
<organism evidence="7 8">
    <name type="scientific">Nitrosovibrio tenuis</name>
    <dbReference type="NCBI Taxonomy" id="1233"/>
    <lineage>
        <taxon>Bacteria</taxon>
        <taxon>Pseudomonadati</taxon>
        <taxon>Pseudomonadota</taxon>
        <taxon>Betaproteobacteria</taxon>
        <taxon>Nitrosomonadales</taxon>
        <taxon>Nitrosomonadaceae</taxon>
        <taxon>Nitrosovibrio</taxon>
    </lineage>
</organism>